<evidence type="ECO:0000313" key="5">
    <source>
        <dbReference type="EMBL" id="RKP18751.1"/>
    </source>
</evidence>
<evidence type="ECO:0000313" key="6">
    <source>
        <dbReference type="Proteomes" id="UP000030755"/>
    </source>
</evidence>
<dbReference type="OrthoDB" id="190105at2759"/>
<dbReference type="PANTHER" id="PTHR19848">
    <property type="entry name" value="WD40 REPEAT PROTEIN"/>
    <property type="match status" value="1"/>
</dbReference>
<protein>
    <submittedName>
        <fullName evidence="5">WD40 repeat-like protein</fullName>
    </submittedName>
</protein>
<evidence type="ECO:0000256" key="1">
    <source>
        <dbReference type="ARBA" id="ARBA00022574"/>
    </source>
</evidence>
<dbReference type="AlphaFoldDB" id="A0A075B1D5"/>
<keyword evidence="2" id="KW-0677">Repeat</keyword>
<proteinExistence type="predicted"/>
<dbReference type="Gene3D" id="2.130.10.10">
    <property type="entry name" value="YVTN repeat-like/Quinoprotein amine dehydrogenase"/>
    <property type="match status" value="1"/>
</dbReference>
<dbReference type="PANTHER" id="PTHR19848:SF8">
    <property type="entry name" value="F-BOX AND WD REPEAT DOMAIN CONTAINING 7"/>
    <property type="match status" value="1"/>
</dbReference>
<feature type="repeat" description="WD" evidence="3">
    <location>
        <begin position="148"/>
        <end position="187"/>
    </location>
</feature>
<dbReference type="InterPro" id="IPR015943">
    <property type="entry name" value="WD40/YVTN_repeat-like_dom_sf"/>
</dbReference>
<feature type="repeat" description="WD" evidence="3">
    <location>
        <begin position="110"/>
        <end position="137"/>
    </location>
</feature>
<keyword evidence="1 3" id="KW-0853">WD repeat</keyword>
<sequence length="341" mass="38383">MDINQCINLYRTKYIVQKNWQSGNAVAYMFDCVTPAVVTCLQMDEEKVVACFDDKTVLMWDLYGNLKQSFVGHVGGVWCMQYIGNVLSTGSTDRTIRIWDLQTGECSKWLVGHSSTVRCLQMSEDARLVVSGSRDTTDIETGECLHVLMGHQASVRCLAIKDNYIVSGSYDNSCRVWDICSGELKFHLEGHVSKVYSLCVDNRYIYSGSLDSTINVWSLADGTQIKAIRDHRSLVALLKKNEYNQLISASADGSVKVWDEDLNQLYSLDHNTSAITCLFSKGPWLITGSDKSVKLWKNGTFCRNIMDNVDSVWQVAATETCLINAVHINGHSCFRIYHFDK</sequence>
<dbReference type="STRING" id="988480.A0A075B1D5"/>
<dbReference type="Pfam" id="PF00400">
    <property type="entry name" value="WD40"/>
    <property type="match status" value="6"/>
</dbReference>
<organism evidence="4 6">
    <name type="scientific">Rozella allomycis (strain CSF55)</name>
    <dbReference type="NCBI Taxonomy" id="988480"/>
    <lineage>
        <taxon>Eukaryota</taxon>
        <taxon>Fungi</taxon>
        <taxon>Fungi incertae sedis</taxon>
        <taxon>Cryptomycota</taxon>
        <taxon>Cryptomycota incertae sedis</taxon>
        <taxon>Rozella</taxon>
    </lineage>
</organism>
<dbReference type="PROSITE" id="PS50082">
    <property type="entry name" value="WD_REPEATS_2"/>
    <property type="match status" value="5"/>
</dbReference>
<evidence type="ECO:0000256" key="2">
    <source>
        <dbReference type="ARBA" id="ARBA00022737"/>
    </source>
</evidence>
<dbReference type="InterPro" id="IPR001680">
    <property type="entry name" value="WD40_rpt"/>
</dbReference>
<evidence type="ECO:0000256" key="3">
    <source>
        <dbReference type="PROSITE-ProRule" id="PRU00221"/>
    </source>
</evidence>
<feature type="repeat" description="WD" evidence="3">
    <location>
        <begin position="70"/>
        <end position="109"/>
    </location>
</feature>
<gene>
    <name evidence="4" type="ORF">O9G_001884</name>
    <name evidence="5" type="ORF">ROZALSC1DRAFT_29590</name>
</gene>
<evidence type="ECO:0000313" key="4">
    <source>
        <dbReference type="EMBL" id="EPZ34583.1"/>
    </source>
</evidence>
<dbReference type="HOGENOM" id="CLU_000288_103_6_1"/>
<dbReference type="SMART" id="SM00320">
    <property type="entry name" value="WD40"/>
    <property type="match status" value="7"/>
</dbReference>
<dbReference type="SUPFAM" id="SSF50978">
    <property type="entry name" value="WD40 repeat-like"/>
    <property type="match status" value="1"/>
</dbReference>
<feature type="repeat" description="WD" evidence="3">
    <location>
        <begin position="188"/>
        <end position="227"/>
    </location>
</feature>
<dbReference type="InterPro" id="IPR036322">
    <property type="entry name" value="WD40_repeat_dom_sf"/>
</dbReference>
<name>A0A075B1D5_ROZAC</name>
<dbReference type="InterPro" id="IPR020472">
    <property type="entry name" value="WD40_PAC1"/>
</dbReference>
<dbReference type="CDD" id="cd00200">
    <property type="entry name" value="WD40"/>
    <property type="match status" value="1"/>
</dbReference>
<dbReference type="PROSITE" id="PS50294">
    <property type="entry name" value="WD_REPEATS_REGION"/>
    <property type="match status" value="3"/>
</dbReference>
<dbReference type="Proteomes" id="UP000030755">
    <property type="component" value="Unassembled WGS sequence"/>
</dbReference>
<dbReference type="PRINTS" id="PR00320">
    <property type="entry name" value="GPROTEINBRPT"/>
</dbReference>
<dbReference type="InterPro" id="IPR019775">
    <property type="entry name" value="WD40_repeat_CS"/>
</dbReference>
<accession>A0A075B1D5</accession>
<dbReference type="Proteomes" id="UP000281549">
    <property type="component" value="Unassembled WGS sequence"/>
</dbReference>
<reference evidence="4 6" key="1">
    <citation type="journal article" date="2013" name="Curr. Biol.">
        <title>Shared signatures of parasitism and phylogenomics unite Cryptomycota and microsporidia.</title>
        <authorList>
            <person name="James T.Y."/>
            <person name="Pelin A."/>
            <person name="Bonen L."/>
            <person name="Ahrendt S."/>
            <person name="Sain D."/>
            <person name="Corradi N."/>
            <person name="Stajich J.E."/>
        </authorList>
    </citation>
    <scope>NUCLEOTIDE SEQUENCE [LARGE SCALE GENOMIC DNA]</scope>
    <source>
        <strain evidence="4">CSF55</strain>
        <strain evidence="4">CSF55</strain>
    </source>
</reference>
<reference evidence="7" key="2">
    <citation type="journal article" date="2018" name="Nat. Microbiol.">
        <title>Leveraging single-cell genomics to expand the fungal tree of life.</title>
        <authorList>
            <person name="Ahrendt S.R."/>
            <person name="Quandt C.A."/>
            <person name="Ciobanu D."/>
            <person name="Clum A."/>
            <person name="Salamov A."/>
            <person name="Andreopoulos B."/>
            <person name="Cheng J.F."/>
            <person name="Woyke T."/>
            <person name="Pelin A."/>
            <person name="Henrissat B."/>
            <person name="Reynolds N.K."/>
            <person name="Benny G.L."/>
            <person name="Smith M.E."/>
            <person name="James T.Y."/>
            <person name="Grigoriev I.V."/>
        </authorList>
    </citation>
    <scope>NUCLEOTIDE SEQUENCE [LARGE SCALE GENOMIC DNA]</scope>
    <source>
        <strain evidence="7">CSF55</strain>
    </source>
</reference>
<evidence type="ECO:0000313" key="7">
    <source>
        <dbReference type="Proteomes" id="UP000281549"/>
    </source>
</evidence>
<dbReference type="EMBL" id="ML005376">
    <property type="protein sequence ID" value="RKP18751.1"/>
    <property type="molecule type" value="Genomic_DNA"/>
</dbReference>
<dbReference type="OMA" id="PANGHCQ"/>
<dbReference type="EMBL" id="KE560937">
    <property type="protein sequence ID" value="EPZ34583.1"/>
    <property type="molecule type" value="Genomic_DNA"/>
</dbReference>
<feature type="repeat" description="WD" evidence="3">
    <location>
        <begin position="228"/>
        <end position="259"/>
    </location>
</feature>
<keyword evidence="6" id="KW-1185">Reference proteome</keyword>
<dbReference type="PROSITE" id="PS00678">
    <property type="entry name" value="WD_REPEATS_1"/>
    <property type="match status" value="2"/>
</dbReference>
<reference evidence="5" key="3">
    <citation type="submission" date="2018-08" db="EMBL/GenBank/DDBJ databases">
        <title>Leveraging single-cell genomics to expand the Fungal Tree of Life.</title>
        <authorList>
            <consortium name="DOE Joint Genome Institute"/>
            <person name="Ahrendt S.R."/>
            <person name="Quandt C.A."/>
            <person name="Ciobanu D."/>
            <person name="Clum A."/>
            <person name="Salamov A."/>
            <person name="Andreopoulos B."/>
            <person name="Cheng J.-F."/>
            <person name="Woyke T."/>
            <person name="Pelin A."/>
            <person name="Henrissat B."/>
            <person name="Reynolds N."/>
            <person name="Benny G.L."/>
            <person name="Smith M.E."/>
            <person name="James T.Y."/>
            <person name="Grigoriev I.V."/>
        </authorList>
    </citation>
    <scope>NUCLEOTIDE SEQUENCE</scope>
    <source>
        <strain evidence="5">CSF55</strain>
    </source>
</reference>